<feature type="compositionally biased region" description="Basic and acidic residues" evidence="2">
    <location>
        <begin position="18"/>
        <end position="35"/>
    </location>
</feature>
<dbReference type="GO" id="GO:0008270">
    <property type="term" value="F:zinc ion binding"/>
    <property type="evidence" value="ECO:0007669"/>
    <property type="project" value="InterPro"/>
</dbReference>
<feature type="region of interest" description="Disordered" evidence="2">
    <location>
        <begin position="285"/>
        <end position="416"/>
    </location>
</feature>
<feature type="compositionally biased region" description="Basic and acidic residues" evidence="2">
    <location>
        <begin position="235"/>
        <end position="267"/>
    </location>
</feature>
<organism evidence="3 4">
    <name type="scientific">Chara braunii</name>
    <name type="common">Braun's stonewort</name>
    <dbReference type="NCBI Taxonomy" id="69332"/>
    <lineage>
        <taxon>Eukaryota</taxon>
        <taxon>Viridiplantae</taxon>
        <taxon>Streptophyta</taxon>
        <taxon>Charophyceae</taxon>
        <taxon>Charales</taxon>
        <taxon>Characeae</taxon>
        <taxon>Chara</taxon>
    </lineage>
</organism>
<evidence type="ECO:0000313" key="3">
    <source>
        <dbReference type="EMBL" id="GBG59723.1"/>
    </source>
</evidence>
<protein>
    <recommendedName>
        <fullName evidence="5">CCHC-type domain-containing protein</fullName>
    </recommendedName>
</protein>
<reference evidence="3 4" key="1">
    <citation type="journal article" date="2018" name="Cell">
        <title>The Chara Genome: Secondary Complexity and Implications for Plant Terrestrialization.</title>
        <authorList>
            <person name="Nishiyama T."/>
            <person name="Sakayama H."/>
            <person name="Vries J.D."/>
            <person name="Buschmann H."/>
            <person name="Saint-Marcoux D."/>
            <person name="Ullrich K.K."/>
            <person name="Haas F.B."/>
            <person name="Vanderstraeten L."/>
            <person name="Becker D."/>
            <person name="Lang D."/>
            <person name="Vosolsobe S."/>
            <person name="Rombauts S."/>
            <person name="Wilhelmsson P.K.I."/>
            <person name="Janitza P."/>
            <person name="Kern R."/>
            <person name="Heyl A."/>
            <person name="Rumpler F."/>
            <person name="Villalobos L.I.A.C."/>
            <person name="Clay J.M."/>
            <person name="Skokan R."/>
            <person name="Toyoda A."/>
            <person name="Suzuki Y."/>
            <person name="Kagoshima H."/>
            <person name="Schijlen E."/>
            <person name="Tajeshwar N."/>
            <person name="Catarino B."/>
            <person name="Hetherington A.J."/>
            <person name="Saltykova A."/>
            <person name="Bonnot C."/>
            <person name="Breuninger H."/>
            <person name="Symeonidi A."/>
            <person name="Radhakrishnan G.V."/>
            <person name="Van Nieuwerburgh F."/>
            <person name="Deforce D."/>
            <person name="Chang C."/>
            <person name="Karol K.G."/>
            <person name="Hedrich R."/>
            <person name="Ulvskov P."/>
            <person name="Glockner G."/>
            <person name="Delwiche C.F."/>
            <person name="Petrasek J."/>
            <person name="Van de Peer Y."/>
            <person name="Friml J."/>
            <person name="Beilby M."/>
            <person name="Dolan L."/>
            <person name="Kohara Y."/>
            <person name="Sugano S."/>
            <person name="Fujiyama A."/>
            <person name="Delaux P.-M."/>
            <person name="Quint M."/>
            <person name="TheiBen G."/>
            <person name="Hagemann M."/>
            <person name="Harholt J."/>
            <person name="Dunand C."/>
            <person name="Zachgo S."/>
            <person name="Langdale J."/>
            <person name="Maumus F."/>
            <person name="Straeten D.V.D."/>
            <person name="Gould S.B."/>
            <person name="Rensing S.A."/>
        </authorList>
    </citation>
    <scope>NUCLEOTIDE SEQUENCE [LARGE SCALE GENOMIC DNA]</scope>
    <source>
        <strain evidence="3 4">S276</strain>
    </source>
</reference>
<dbReference type="InterPro" id="IPR036875">
    <property type="entry name" value="Znf_CCHC_sf"/>
</dbReference>
<name>A0A388JPM2_CHABU</name>
<evidence type="ECO:0000256" key="2">
    <source>
        <dbReference type="SAM" id="MobiDB-lite"/>
    </source>
</evidence>
<evidence type="ECO:0000313" key="4">
    <source>
        <dbReference type="Proteomes" id="UP000265515"/>
    </source>
</evidence>
<sequence length="481" mass="54130">MEPELPHEPQGQEQSEDQAAKEKEHDRKERAATEREIRVQIRLKNLAELHEKVEQGEQPVVLEDGKRKGSCAQGDETPLFTEAWDSFDRLLEAARRPREQHQEMGLKLVSTDLLNLKGLMKEGFAAAKASDGKMEKRLTRVARASREQKMDWQKEIDDLKKKGERQDKEVEAMKAEVEKAWADNEAIRHINQTLNKVNDTLRTYLQAPTTVVDWTEVQGFGIRRQPAEEAFKCQKEEEGASQQKGEEIPLLDKETLQPEEIPTKKEAEVDEVEWQMPSILAFEQVQRREDTTQQAETAQDEGAPMITQGEATEVKEAQETTGQVMAEGENLEDCQESTTPQGMPLVTGLEEALGSWATGSGPEARGDEQVTQTDDRTTCPTPSGAPQQEVTSEVTSTSSSAPSQSEGKMSQRKPGKCFYCKKGKHRSEDCPKSLKDEADGLVTREASGRWRDRDGDLVPKTHDGVRAQLYRQLQMVMSDQE</sequence>
<dbReference type="SUPFAM" id="SSF57756">
    <property type="entry name" value="Retrovirus zinc finger-like domains"/>
    <property type="match status" value="1"/>
</dbReference>
<dbReference type="Proteomes" id="UP000265515">
    <property type="component" value="Unassembled WGS sequence"/>
</dbReference>
<proteinExistence type="predicted"/>
<dbReference type="GO" id="GO:0003676">
    <property type="term" value="F:nucleic acid binding"/>
    <property type="evidence" value="ECO:0007669"/>
    <property type="project" value="InterPro"/>
</dbReference>
<comment type="caution">
    <text evidence="3">The sequence shown here is derived from an EMBL/GenBank/DDBJ whole genome shotgun (WGS) entry which is preliminary data.</text>
</comment>
<feature type="region of interest" description="Disordered" evidence="2">
    <location>
        <begin position="235"/>
        <end position="272"/>
    </location>
</feature>
<evidence type="ECO:0008006" key="5">
    <source>
        <dbReference type="Google" id="ProtNLM"/>
    </source>
</evidence>
<evidence type="ECO:0000256" key="1">
    <source>
        <dbReference type="SAM" id="Coils"/>
    </source>
</evidence>
<dbReference type="EMBL" id="BFEA01000006">
    <property type="protein sequence ID" value="GBG59723.1"/>
    <property type="molecule type" value="Genomic_DNA"/>
</dbReference>
<keyword evidence="1" id="KW-0175">Coiled coil</keyword>
<feature type="region of interest" description="Disordered" evidence="2">
    <location>
        <begin position="1"/>
        <end position="35"/>
    </location>
</feature>
<feature type="coiled-coil region" evidence="1">
    <location>
        <begin position="142"/>
        <end position="176"/>
    </location>
</feature>
<feature type="compositionally biased region" description="Basic and acidic residues" evidence="2">
    <location>
        <begin position="364"/>
        <end position="377"/>
    </location>
</feature>
<accession>A0A388JPM2</accession>
<dbReference type="AlphaFoldDB" id="A0A388JPM2"/>
<feature type="compositionally biased region" description="Low complexity" evidence="2">
    <location>
        <begin position="387"/>
        <end position="406"/>
    </location>
</feature>
<gene>
    <name evidence="3" type="ORF">CBR_g54826</name>
</gene>
<dbReference type="Gramene" id="GBG59723">
    <property type="protein sequence ID" value="GBG59723"/>
    <property type="gene ID" value="CBR_g54826"/>
</dbReference>
<keyword evidence="4" id="KW-1185">Reference proteome</keyword>